<dbReference type="EMBL" id="DSCQ01000122">
    <property type="protein sequence ID" value="HET22230.1"/>
    <property type="molecule type" value="Genomic_DNA"/>
</dbReference>
<reference evidence="1" key="1">
    <citation type="journal article" date="2020" name="mSystems">
        <title>Genome- and Community-Level Interaction Insights into Carbon Utilization and Element Cycling Functions of Hydrothermarchaeota in Hydrothermal Sediment.</title>
        <authorList>
            <person name="Zhou Z."/>
            <person name="Liu Y."/>
            <person name="Xu W."/>
            <person name="Pan J."/>
            <person name="Luo Z.H."/>
            <person name="Li M."/>
        </authorList>
    </citation>
    <scope>NUCLEOTIDE SEQUENCE [LARGE SCALE GENOMIC DNA]</scope>
    <source>
        <strain evidence="1">SpSt-12</strain>
    </source>
</reference>
<dbReference type="AlphaFoldDB" id="A0A7C2SP56"/>
<gene>
    <name evidence="1" type="ORF">ENN70_09375</name>
</gene>
<protein>
    <submittedName>
        <fullName evidence="1">Uncharacterized protein</fullName>
    </submittedName>
</protein>
<comment type="caution">
    <text evidence="1">The sequence shown here is derived from an EMBL/GenBank/DDBJ whole genome shotgun (WGS) entry which is preliminary data.</text>
</comment>
<proteinExistence type="predicted"/>
<accession>A0A7C2SP56</accession>
<organism evidence="1">
    <name type="scientific">Archaeoglobus fulgidus</name>
    <dbReference type="NCBI Taxonomy" id="2234"/>
    <lineage>
        <taxon>Archaea</taxon>
        <taxon>Methanobacteriati</taxon>
        <taxon>Methanobacteriota</taxon>
        <taxon>Archaeoglobi</taxon>
        <taxon>Archaeoglobales</taxon>
        <taxon>Archaeoglobaceae</taxon>
        <taxon>Archaeoglobus</taxon>
    </lineage>
</organism>
<sequence>MIKVMITAHAKILQVRNRRHAAAIFVDGSSFEVIDCTNSTNCRIQGVNVRVTAPLWLMQEGMFRG</sequence>
<name>A0A7C2SP56_ARCFL</name>
<evidence type="ECO:0000313" key="1">
    <source>
        <dbReference type="EMBL" id="HET22230.1"/>
    </source>
</evidence>